<dbReference type="SUPFAM" id="SSF111038">
    <property type="entry name" value="YjbQ-like"/>
    <property type="match status" value="1"/>
</dbReference>
<proteinExistence type="inferred from homology"/>
<protein>
    <recommendedName>
        <fullName evidence="3">Secondary thiamine-phosphate synthase enzyme</fullName>
    </recommendedName>
</protein>
<dbReference type="Pfam" id="PF01894">
    <property type="entry name" value="YjbQ"/>
    <property type="match status" value="1"/>
</dbReference>
<dbReference type="AlphaFoldDB" id="X1ALC9"/>
<organism evidence="2">
    <name type="scientific">marine sediment metagenome</name>
    <dbReference type="NCBI Taxonomy" id="412755"/>
    <lineage>
        <taxon>unclassified sequences</taxon>
        <taxon>metagenomes</taxon>
        <taxon>ecological metagenomes</taxon>
    </lineage>
</organism>
<dbReference type="EMBL" id="BART01017893">
    <property type="protein sequence ID" value="GAG83309.1"/>
    <property type="molecule type" value="Genomic_DNA"/>
</dbReference>
<dbReference type="PIRSF" id="PIRSF004681">
    <property type="entry name" value="UCP004681"/>
    <property type="match status" value="1"/>
</dbReference>
<comment type="similarity">
    <text evidence="1">Belongs to the UPF0047 family.</text>
</comment>
<gene>
    <name evidence="2" type="ORF">S01H4_33907</name>
</gene>
<dbReference type="PANTHER" id="PTHR30615:SF8">
    <property type="entry name" value="UPF0047 PROTEIN C4A8.02C"/>
    <property type="match status" value="1"/>
</dbReference>
<comment type="caution">
    <text evidence="2">The sequence shown here is derived from an EMBL/GenBank/DDBJ whole genome shotgun (WGS) entry which is preliminary data.</text>
</comment>
<dbReference type="Gene3D" id="2.60.120.460">
    <property type="entry name" value="YjbQ-like"/>
    <property type="match status" value="1"/>
</dbReference>
<reference evidence="2" key="1">
    <citation type="journal article" date="2014" name="Front. Microbiol.">
        <title>High frequency of phylogenetically diverse reductive dehalogenase-homologous genes in deep subseafloor sedimentary metagenomes.</title>
        <authorList>
            <person name="Kawai M."/>
            <person name="Futagami T."/>
            <person name="Toyoda A."/>
            <person name="Takaki Y."/>
            <person name="Nishi S."/>
            <person name="Hori S."/>
            <person name="Arai W."/>
            <person name="Tsubouchi T."/>
            <person name="Morono Y."/>
            <person name="Uchiyama I."/>
            <person name="Ito T."/>
            <person name="Fujiyama A."/>
            <person name="Inagaki F."/>
            <person name="Takami H."/>
        </authorList>
    </citation>
    <scope>NUCLEOTIDE SEQUENCE</scope>
    <source>
        <strain evidence="2">Expedition CK06-06</strain>
    </source>
</reference>
<accession>X1ALC9</accession>
<dbReference type="InterPro" id="IPR001602">
    <property type="entry name" value="UPF0047_YjbQ-like"/>
</dbReference>
<dbReference type="NCBIfam" id="TIGR00149">
    <property type="entry name" value="TIGR00149_YjbQ"/>
    <property type="match status" value="1"/>
</dbReference>
<name>X1ALC9_9ZZZZ</name>
<sequence length="139" mass="15207">EEMTKVLHTKLSVKTTAHVEVIDITEMIRNWIRSEGFSDGVLTISSLHTTAGVTINEGESRLMEDIGTHLSKLVPKGAGYQHDMVDNNAHAHIAATLIGSSATLSMVSKSLDLGTWQRVLFVEFDGPRSRTIRCSFVGV</sequence>
<feature type="non-terminal residue" evidence="2">
    <location>
        <position position="1"/>
    </location>
</feature>
<evidence type="ECO:0000313" key="2">
    <source>
        <dbReference type="EMBL" id="GAG83309.1"/>
    </source>
</evidence>
<evidence type="ECO:0008006" key="3">
    <source>
        <dbReference type="Google" id="ProtNLM"/>
    </source>
</evidence>
<dbReference type="InterPro" id="IPR035917">
    <property type="entry name" value="YjbQ-like_sf"/>
</dbReference>
<dbReference type="PANTHER" id="PTHR30615">
    <property type="entry name" value="UNCHARACTERIZED PROTEIN YJBQ-RELATED"/>
    <property type="match status" value="1"/>
</dbReference>
<evidence type="ECO:0000256" key="1">
    <source>
        <dbReference type="ARBA" id="ARBA00005534"/>
    </source>
</evidence>